<dbReference type="WBParaSite" id="nRc.2.0.1.t34374-RA">
    <property type="protein sequence ID" value="nRc.2.0.1.t34374-RA"/>
    <property type="gene ID" value="nRc.2.0.1.g34374"/>
</dbReference>
<organism evidence="2 3">
    <name type="scientific">Romanomermis culicivorax</name>
    <name type="common">Nematode worm</name>
    <dbReference type="NCBI Taxonomy" id="13658"/>
    <lineage>
        <taxon>Eukaryota</taxon>
        <taxon>Metazoa</taxon>
        <taxon>Ecdysozoa</taxon>
        <taxon>Nematoda</taxon>
        <taxon>Enoplea</taxon>
        <taxon>Dorylaimia</taxon>
        <taxon>Mermithida</taxon>
        <taxon>Mermithoidea</taxon>
        <taxon>Mermithidae</taxon>
        <taxon>Romanomermis</taxon>
    </lineage>
</organism>
<name>A0A915K857_ROMCU</name>
<feature type="compositionally biased region" description="Pro residues" evidence="1">
    <location>
        <begin position="18"/>
        <end position="35"/>
    </location>
</feature>
<feature type="region of interest" description="Disordered" evidence="1">
    <location>
        <begin position="1"/>
        <end position="40"/>
    </location>
</feature>
<proteinExistence type="predicted"/>
<dbReference type="Proteomes" id="UP000887565">
    <property type="component" value="Unplaced"/>
</dbReference>
<keyword evidence="2" id="KW-1185">Reference proteome</keyword>
<dbReference type="AlphaFoldDB" id="A0A915K857"/>
<evidence type="ECO:0000313" key="2">
    <source>
        <dbReference type="Proteomes" id="UP000887565"/>
    </source>
</evidence>
<evidence type="ECO:0000256" key="1">
    <source>
        <dbReference type="SAM" id="MobiDB-lite"/>
    </source>
</evidence>
<sequence length="75" mass="7928">MGLQRGSYSNNRALHQQQPPPVPALAPPTPAPAPQPSNDKILTINTLLGQLIDLLQKYQIASQTPAAPTAALQPP</sequence>
<protein>
    <submittedName>
        <fullName evidence="3">Uncharacterized protein</fullName>
    </submittedName>
</protein>
<evidence type="ECO:0000313" key="3">
    <source>
        <dbReference type="WBParaSite" id="nRc.2.0.1.t34374-RA"/>
    </source>
</evidence>
<feature type="compositionally biased region" description="Polar residues" evidence="1">
    <location>
        <begin position="1"/>
        <end position="15"/>
    </location>
</feature>
<reference evidence="3" key="1">
    <citation type="submission" date="2022-11" db="UniProtKB">
        <authorList>
            <consortium name="WormBaseParasite"/>
        </authorList>
    </citation>
    <scope>IDENTIFICATION</scope>
</reference>
<accession>A0A915K857</accession>